<dbReference type="EMBL" id="QEEX01000001">
    <property type="protein sequence ID" value="PWB96879.1"/>
    <property type="molecule type" value="Genomic_DNA"/>
</dbReference>
<accession>A0A2U1SZ43</accession>
<protein>
    <recommendedName>
        <fullName evidence="3">FABP family protein</fullName>
    </recommendedName>
</protein>
<reference evidence="2" key="1">
    <citation type="submission" date="2018-04" db="EMBL/GenBank/DDBJ databases">
        <authorList>
            <person name="Liu S."/>
            <person name="Wang Z."/>
            <person name="Li J."/>
        </authorList>
    </citation>
    <scope>NUCLEOTIDE SEQUENCE [LARGE SCALE GENOMIC DNA]</scope>
    <source>
        <strain evidence="2">S1194</strain>
    </source>
</reference>
<dbReference type="Proteomes" id="UP000244978">
    <property type="component" value="Unassembled WGS sequence"/>
</dbReference>
<sequence length="156" mass="17149">MPTNPSVHQLAESLPGSWRLEASNVPFWTRGRATGPRYHYGVASANPLVISETIEFDAADGRHRLIKGKSRFVRGEFVWRGEGLRKPVATRWSVAGTSPERGLLVVRFAKTVVMAAGLNVLVRDDVETLEARSAVANHAGQLGISLEEFATLNWNL</sequence>
<dbReference type="KEGG" id="salc:C2138_07645"/>
<name>A0A2U1SZ43_9MICO</name>
<evidence type="ECO:0000313" key="1">
    <source>
        <dbReference type="EMBL" id="PWB96879.1"/>
    </source>
</evidence>
<dbReference type="OrthoDB" id="951812at2"/>
<dbReference type="AlphaFoldDB" id="A0A2U1SZ43"/>
<dbReference type="RefSeq" id="WP_108516790.1">
    <property type="nucleotide sequence ID" value="NZ_CP026951.1"/>
</dbReference>
<gene>
    <name evidence="1" type="ORF">DF220_02800</name>
</gene>
<organism evidence="1 2">
    <name type="scientific">Homoserinimonas hongtaonis</name>
    <dbReference type="NCBI Taxonomy" id="2079791"/>
    <lineage>
        <taxon>Bacteria</taxon>
        <taxon>Bacillati</taxon>
        <taxon>Actinomycetota</taxon>
        <taxon>Actinomycetes</taxon>
        <taxon>Micrococcales</taxon>
        <taxon>Microbacteriaceae</taxon>
        <taxon>Homoserinimonas</taxon>
    </lineage>
</organism>
<evidence type="ECO:0000313" key="2">
    <source>
        <dbReference type="Proteomes" id="UP000244978"/>
    </source>
</evidence>
<evidence type="ECO:0008006" key="3">
    <source>
        <dbReference type="Google" id="ProtNLM"/>
    </source>
</evidence>
<comment type="caution">
    <text evidence="1">The sequence shown here is derived from an EMBL/GenBank/DDBJ whole genome shotgun (WGS) entry which is preliminary data.</text>
</comment>
<proteinExistence type="predicted"/>
<keyword evidence="2" id="KW-1185">Reference proteome</keyword>